<keyword evidence="8" id="KW-0647">Proteasome</keyword>
<evidence type="ECO:0000256" key="4">
    <source>
        <dbReference type="ARBA" id="ARBA00022490"/>
    </source>
</evidence>
<reference evidence="9 10" key="1">
    <citation type="submission" date="2019-06" db="EMBL/GenBank/DDBJ databases">
        <title>Discovery of a novel chromosome fission-fusion reversal in muntjac.</title>
        <authorList>
            <person name="Mudd A.B."/>
            <person name="Bredeson J.V."/>
            <person name="Baum R."/>
            <person name="Hockemeyer D."/>
            <person name="Rokhsar D.S."/>
        </authorList>
    </citation>
    <scope>NUCLEOTIDE SEQUENCE [LARGE SCALE GENOMIC DNA]</scope>
    <source>
        <strain evidence="9">UCam_UCB_Mr</strain>
        <tissue evidence="9">Fibroblast cell line</tissue>
    </source>
</reference>
<dbReference type="GO" id="GO:0005839">
    <property type="term" value="C:proteasome core complex"/>
    <property type="evidence" value="ECO:0007669"/>
    <property type="project" value="InterPro"/>
</dbReference>
<dbReference type="GO" id="GO:0051603">
    <property type="term" value="P:proteolysis involved in protein catabolic process"/>
    <property type="evidence" value="ECO:0007669"/>
    <property type="project" value="InterPro"/>
</dbReference>
<keyword evidence="10" id="KW-1185">Reference proteome</keyword>
<dbReference type="SUPFAM" id="SSF56235">
    <property type="entry name" value="N-terminal nucleophile aminohydrolases (Ntn hydrolases)"/>
    <property type="match status" value="1"/>
</dbReference>
<protein>
    <recommendedName>
        <fullName evidence="3">proteasome endopeptidase complex</fullName>
        <ecNumber evidence="3">3.4.25.1</ecNumber>
    </recommendedName>
</protein>
<evidence type="ECO:0000256" key="7">
    <source>
        <dbReference type="ARBA" id="ARBA00022801"/>
    </source>
</evidence>
<proteinExistence type="predicted"/>
<dbReference type="Proteomes" id="UP000326062">
    <property type="component" value="Chromosome 2"/>
</dbReference>
<evidence type="ECO:0000256" key="5">
    <source>
        <dbReference type="ARBA" id="ARBA00022670"/>
    </source>
</evidence>
<keyword evidence="5" id="KW-0645">Protease</keyword>
<dbReference type="EMBL" id="VCEB01000002">
    <property type="protein sequence ID" value="KAB0382199.1"/>
    <property type="molecule type" value="Genomic_DNA"/>
</dbReference>
<dbReference type="EC" id="3.4.25.1" evidence="3"/>
<dbReference type="PANTHER" id="PTHR32194:SF14">
    <property type="entry name" value="PROTEASOME SUBUNIT BETA"/>
    <property type="match status" value="1"/>
</dbReference>
<sequence length="204" mass="21800">MVATLAAVRGGVPAPVWKPEAIASDWENQEVSTGIPIMAMQFDGDMILEAMTDKLTPIHGGIFCCHSGSAADTQAEADAVTYQLGLHSVELTEPPRVHMAANLLKEMWGQVSSVPMEGMMVRKAFTTGDSGSSYIYGYVEATYQEGMTKKECLQSTASTLSLAKKQDGSSSSMIRLAAIAQSGVEWQVLGDEIVQFTIATLSSL</sequence>
<keyword evidence="7" id="KW-0378">Hydrolase</keyword>
<keyword evidence="4" id="KW-0963">Cytoplasm</keyword>
<dbReference type="PRINTS" id="PR00141">
    <property type="entry name" value="PROTEASOME"/>
</dbReference>
<accession>A0A5J5MPL4</accession>
<evidence type="ECO:0000256" key="1">
    <source>
        <dbReference type="ARBA" id="ARBA00001198"/>
    </source>
</evidence>
<comment type="caution">
    <text evidence="9">The sequence shown here is derived from an EMBL/GenBank/DDBJ whole genome shotgun (WGS) entry which is preliminary data.</text>
</comment>
<organism evidence="9 10">
    <name type="scientific">Muntiacus reevesi</name>
    <name type="common">Reeves' muntjac</name>
    <name type="synonym">Cervus reevesi</name>
    <dbReference type="NCBI Taxonomy" id="9886"/>
    <lineage>
        <taxon>Eukaryota</taxon>
        <taxon>Metazoa</taxon>
        <taxon>Chordata</taxon>
        <taxon>Craniata</taxon>
        <taxon>Vertebrata</taxon>
        <taxon>Euteleostomi</taxon>
        <taxon>Mammalia</taxon>
        <taxon>Eutheria</taxon>
        <taxon>Laurasiatheria</taxon>
        <taxon>Artiodactyla</taxon>
        <taxon>Ruminantia</taxon>
        <taxon>Pecora</taxon>
        <taxon>Cervidae</taxon>
        <taxon>Muntiacinae</taxon>
        <taxon>Muntiacus</taxon>
    </lineage>
</organism>
<dbReference type="Gene3D" id="3.60.20.10">
    <property type="entry name" value="Glutamine Phosphoribosylpyrophosphate, subunit 1, domain 1"/>
    <property type="match status" value="2"/>
</dbReference>
<dbReference type="InterPro" id="IPR029055">
    <property type="entry name" value="Ntn_hydrolases_N"/>
</dbReference>
<evidence type="ECO:0000256" key="8">
    <source>
        <dbReference type="ARBA" id="ARBA00022942"/>
    </source>
</evidence>
<evidence type="ECO:0000313" key="9">
    <source>
        <dbReference type="EMBL" id="KAB0382199.1"/>
    </source>
</evidence>
<dbReference type="Pfam" id="PF00227">
    <property type="entry name" value="Proteasome"/>
    <property type="match status" value="2"/>
</dbReference>
<name>A0A5J5MPL4_MUNRE</name>
<dbReference type="PANTHER" id="PTHR32194">
    <property type="entry name" value="METALLOPROTEASE TLDD"/>
    <property type="match status" value="1"/>
</dbReference>
<evidence type="ECO:0000256" key="2">
    <source>
        <dbReference type="ARBA" id="ARBA00004123"/>
    </source>
</evidence>
<comment type="subcellular location">
    <subcellularLocation>
        <location evidence="2">Nucleus</location>
    </subcellularLocation>
</comment>
<evidence type="ECO:0000256" key="6">
    <source>
        <dbReference type="ARBA" id="ARBA00022698"/>
    </source>
</evidence>
<evidence type="ECO:0000256" key="3">
    <source>
        <dbReference type="ARBA" id="ARBA00012039"/>
    </source>
</evidence>
<gene>
    <name evidence="9" type="ORF">FD755_004116</name>
</gene>
<dbReference type="InterPro" id="IPR023333">
    <property type="entry name" value="Proteasome_suB-type"/>
</dbReference>
<dbReference type="GO" id="GO:0005737">
    <property type="term" value="C:cytoplasm"/>
    <property type="evidence" value="ECO:0007669"/>
    <property type="project" value="TreeGrafter"/>
</dbReference>
<dbReference type="InterPro" id="IPR001353">
    <property type="entry name" value="Proteasome_sua/b"/>
</dbReference>
<comment type="catalytic activity">
    <reaction evidence="1">
        <text>Cleavage of peptide bonds with very broad specificity.</text>
        <dbReference type="EC" id="3.4.25.1"/>
    </reaction>
</comment>
<keyword evidence="6" id="KW-0888">Threonine protease</keyword>
<evidence type="ECO:0000313" key="10">
    <source>
        <dbReference type="Proteomes" id="UP000326062"/>
    </source>
</evidence>
<dbReference type="GO" id="GO:0005634">
    <property type="term" value="C:nucleus"/>
    <property type="evidence" value="ECO:0007669"/>
    <property type="project" value="UniProtKB-SubCell"/>
</dbReference>
<dbReference type="InterPro" id="IPR000243">
    <property type="entry name" value="Pept_T1A_subB"/>
</dbReference>
<dbReference type="AlphaFoldDB" id="A0A5J5MPL4"/>
<dbReference type="GO" id="GO:0004298">
    <property type="term" value="F:threonine-type endopeptidase activity"/>
    <property type="evidence" value="ECO:0007669"/>
    <property type="project" value="UniProtKB-KW"/>
</dbReference>